<keyword evidence="2" id="KW-1185">Reference proteome</keyword>
<dbReference type="EMBL" id="CAXAMM010001669">
    <property type="protein sequence ID" value="CAK8992933.1"/>
    <property type="molecule type" value="Genomic_DNA"/>
</dbReference>
<gene>
    <name evidence="1" type="ORF">SCF082_LOCUS3283</name>
</gene>
<proteinExistence type="predicted"/>
<sequence length="818" mass="90943">MTLALRPRWRPRLPFRPLAASALRLGIRGEAAGEAARAREREVNLACQALSESLRCGDRAWFERVIQQLRQVLLEQQNETALSEVVASASSTVAPRPPPAAPVVSFPLPSTASTSRGTDRRGTERMSEELEEPAWLQALRLLEAAATPRKPSTPSASRSAVGYFPAPEPLEEFSQQLEPEEQLKTYLDQFKEEEPAWAKAIRILEKVPVGREIRVTQTASAASGNPSGAATPQGMLRTPAGQPGHDRGREVRMKSYQAMLHEHALRHAQTERLDVRLQPSEEKSELKQGKLSGQSQSSQVSHSDRWADAPVQDDKNSTIHSIQTEGQGSTTEELARIREQFGLNKPKKQSFTPKEDEVPKSPEPLPKPPSPPTAPSTASDVGIGRGHLVASLPSDGELESEAELRKEDLVWSEHEFNDGDKENRRVLKKFTKEFKKMAEETPEGIRNPKLLTAALDLALACVKCYELDKADAIYRRVLGECRRRGMPWDVKCLQDLATLRCKQHRQADAAELLEELAQKAPPHPATFINLGTVYNQLRQYDKAESWFHQAVNLKGGTPEREDIWNLAICKKNMGQYEEALPMFEEVLREFQVHEPHHPVTIAKVHSSLGGCLHEMGRYTAAAEQFDEAYSLYASTVGRHSPLFGGAAEGKAKALQKAERYEEAFEALLEAFEVHSRCDSVHPTPLFECLEMALTLHEQRPSLELLRFQPAIEDGMANLEQRGQHQDGNAGLVMSRAGKLLSKTSARGAAERLLREGRALIQQAHDAKEANLAHEILEVRRLDTSSWNQRKVDLLLHGLQEPLKSDLGPKTSANISASA</sequence>
<evidence type="ECO:0000313" key="1">
    <source>
        <dbReference type="EMBL" id="CAK8992933.1"/>
    </source>
</evidence>
<dbReference type="SMART" id="SM00028">
    <property type="entry name" value="TPR"/>
    <property type="match status" value="5"/>
</dbReference>
<reference evidence="1 2" key="1">
    <citation type="submission" date="2024-02" db="EMBL/GenBank/DDBJ databases">
        <authorList>
            <person name="Chen Y."/>
            <person name="Shah S."/>
            <person name="Dougan E. K."/>
            <person name="Thang M."/>
            <person name="Chan C."/>
        </authorList>
    </citation>
    <scope>NUCLEOTIDE SEQUENCE [LARGE SCALE GENOMIC DNA]</scope>
</reference>
<dbReference type="InterPro" id="IPR019734">
    <property type="entry name" value="TPR_rpt"/>
</dbReference>
<organism evidence="1 2">
    <name type="scientific">Durusdinium trenchii</name>
    <dbReference type="NCBI Taxonomy" id="1381693"/>
    <lineage>
        <taxon>Eukaryota</taxon>
        <taxon>Sar</taxon>
        <taxon>Alveolata</taxon>
        <taxon>Dinophyceae</taxon>
        <taxon>Suessiales</taxon>
        <taxon>Symbiodiniaceae</taxon>
        <taxon>Durusdinium</taxon>
    </lineage>
</organism>
<dbReference type="PANTHER" id="PTHR45641">
    <property type="entry name" value="TETRATRICOPEPTIDE REPEAT PROTEIN (AFU_ORTHOLOGUE AFUA_6G03870)"/>
    <property type="match status" value="1"/>
</dbReference>
<comment type="caution">
    <text evidence="1">The sequence shown here is derived from an EMBL/GenBank/DDBJ whole genome shotgun (WGS) entry which is preliminary data.</text>
</comment>
<evidence type="ECO:0000313" key="2">
    <source>
        <dbReference type="Proteomes" id="UP001642464"/>
    </source>
</evidence>
<dbReference type="InterPro" id="IPR011990">
    <property type="entry name" value="TPR-like_helical_dom_sf"/>
</dbReference>
<protein>
    <submittedName>
        <fullName evidence="1">Uncharacterized protein</fullName>
    </submittedName>
</protein>
<dbReference type="Pfam" id="PF13424">
    <property type="entry name" value="TPR_12"/>
    <property type="match status" value="1"/>
</dbReference>
<dbReference type="PANTHER" id="PTHR45641:SF19">
    <property type="entry name" value="NEPHROCYSTIN-3"/>
    <property type="match status" value="1"/>
</dbReference>
<dbReference type="PROSITE" id="PS50005">
    <property type="entry name" value="TPR"/>
    <property type="match status" value="2"/>
</dbReference>
<dbReference type="Pfam" id="PF13374">
    <property type="entry name" value="TPR_10"/>
    <property type="match status" value="1"/>
</dbReference>
<dbReference type="Proteomes" id="UP001642464">
    <property type="component" value="Unassembled WGS sequence"/>
</dbReference>
<dbReference type="Gene3D" id="1.25.40.10">
    <property type="entry name" value="Tetratricopeptide repeat domain"/>
    <property type="match status" value="2"/>
</dbReference>
<dbReference type="SUPFAM" id="SSF48452">
    <property type="entry name" value="TPR-like"/>
    <property type="match status" value="1"/>
</dbReference>
<name>A0ABP0HSY9_9DINO</name>
<accession>A0ABP0HSY9</accession>